<feature type="compositionally biased region" description="Basic and acidic residues" evidence="1">
    <location>
        <begin position="480"/>
        <end position="509"/>
    </location>
</feature>
<dbReference type="AlphaFoldDB" id="A0A918YE76"/>
<name>A0A918YE76_9ACTN</name>
<gene>
    <name evidence="2" type="ORF">GCM10010339_14410</name>
</gene>
<dbReference type="Proteomes" id="UP000655443">
    <property type="component" value="Unassembled WGS sequence"/>
</dbReference>
<keyword evidence="3" id="KW-1185">Reference proteome</keyword>
<evidence type="ECO:0000313" key="2">
    <source>
        <dbReference type="EMBL" id="GHE00214.1"/>
    </source>
</evidence>
<reference evidence="2" key="1">
    <citation type="journal article" date="2014" name="Int. J. Syst. Evol. Microbiol.">
        <title>Complete genome sequence of Corynebacterium casei LMG S-19264T (=DSM 44701T), isolated from a smear-ripened cheese.</title>
        <authorList>
            <consortium name="US DOE Joint Genome Institute (JGI-PGF)"/>
            <person name="Walter F."/>
            <person name="Albersmeier A."/>
            <person name="Kalinowski J."/>
            <person name="Ruckert C."/>
        </authorList>
    </citation>
    <scope>NUCLEOTIDE SEQUENCE</scope>
    <source>
        <strain evidence="2">JCM 4714</strain>
    </source>
</reference>
<feature type="region of interest" description="Disordered" evidence="1">
    <location>
        <begin position="411"/>
        <end position="430"/>
    </location>
</feature>
<sequence length="687" mass="71618">MISPEKIPTFTGDLVGLRQEIAFLRQAAKAISEHGHAVHTRFQHLDAFYKAPEAQQLFATTQAVQDTSGGFGEKLTSVAGALETYMVEAAEIVKQLETLRARARVFVESVKGHEGGIHSWRSDPDKVAEHKAIWDGVNTAIASFQRAEVTCADKITALVGGTQWHVNNGRADQKNAYGFSAGQLAQADSLPWGRPEHEELLPFGIDYHLRQFGISIGDNAKGSVTGLIDLFSPGDEGSATREGLVRVFVGAEGYLLDPHGDRNTHLGPASDQFMEDSKPYAKEFAKSFVGWDDWSTNPGKAFGTVVFNTLTLGSGPLGALSKVGEAGAVAGRAGGLARVAGTVAKVGEVLDPIGAATRTVGIAARTLPKVSDLVSGVRAATEAATTADKAHSVLRLSDGSHMEISDGQFVHGKHGVTDTTPAPSEGAAADRVPSIKAPGHHELVGAGARAPEAAAHGGESLPPQGSHEGGASHNSTTGHGDGDGAHGSGHDHGSGHHDAGAGHESHHSPAEGSGHSSSEHHHADATSVGGSGAGGTGPGRGPWPVADGVEGPAAGKSLMYPNSRHTVAGAARGEIKKANSVILRGYEQQVNQDLADIAAGKATWKVKLSRYLVNGRLYEVEPTGRVYPDSGTGIAKLDRNEYAALVQISKAKGDISAAPQLTRDPRFTNNPGIVQKALDIYNGTYQP</sequence>
<evidence type="ECO:0000313" key="3">
    <source>
        <dbReference type="Proteomes" id="UP000655443"/>
    </source>
</evidence>
<organism evidence="2 3">
    <name type="scientific">Streptomyces alanosinicus</name>
    <dbReference type="NCBI Taxonomy" id="68171"/>
    <lineage>
        <taxon>Bacteria</taxon>
        <taxon>Bacillati</taxon>
        <taxon>Actinomycetota</taxon>
        <taxon>Actinomycetes</taxon>
        <taxon>Kitasatosporales</taxon>
        <taxon>Streptomycetaceae</taxon>
        <taxon>Streptomyces</taxon>
    </lineage>
</organism>
<reference evidence="2" key="2">
    <citation type="submission" date="2020-09" db="EMBL/GenBank/DDBJ databases">
        <authorList>
            <person name="Sun Q."/>
            <person name="Ohkuma M."/>
        </authorList>
    </citation>
    <scope>NUCLEOTIDE SEQUENCE</scope>
    <source>
        <strain evidence="2">JCM 4714</strain>
    </source>
</reference>
<feature type="region of interest" description="Disordered" evidence="1">
    <location>
        <begin position="448"/>
        <end position="560"/>
    </location>
</feature>
<dbReference type="EMBL" id="BMVG01000002">
    <property type="protein sequence ID" value="GHE00214.1"/>
    <property type="molecule type" value="Genomic_DNA"/>
</dbReference>
<comment type="caution">
    <text evidence="2">The sequence shown here is derived from an EMBL/GenBank/DDBJ whole genome shotgun (WGS) entry which is preliminary data.</text>
</comment>
<accession>A0A918YE76</accession>
<proteinExistence type="predicted"/>
<protein>
    <submittedName>
        <fullName evidence="2">Uncharacterized protein</fullName>
    </submittedName>
</protein>
<feature type="compositionally biased region" description="Gly residues" evidence="1">
    <location>
        <begin position="529"/>
        <end position="540"/>
    </location>
</feature>
<dbReference type="RefSeq" id="WP_189949607.1">
    <property type="nucleotide sequence ID" value="NZ_BMVG01000002.1"/>
</dbReference>
<evidence type="ECO:0000256" key="1">
    <source>
        <dbReference type="SAM" id="MobiDB-lite"/>
    </source>
</evidence>
<feature type="compositionally biased region" description="Low complexity" evidence="1">
    <location>
        <begin position="448"/>
        <end position="458"/>
    </location>
</feature>